<keyword evidence="3" id="KW-1185">Reference proteome</keyword>
<feature type="chain" id="PRO_5004062286" evidence="1">
    <location>
        <begin position="28"/>
        <end position="292"/>
    </location>
</feature>
<accession>M4ZFS1</accession>
<dbReference type="KEGG" id="aol:S58_67450"/>
<sequence>MENAMRRYLLAFTLVVATLGFTSSARAGCWPNENFHLVCWLDTYGTACEAHHALTSVRAVLYPEPRYSYYEFEVSHWWTAHKTVACPPNQKTTFSGVWDRETGKAEETATTGISSVTRRVFCSNNPWTGQGPPTVPICSYPADDPNVGLPVTSAMLTQSQRDDLLRVQEPLHTSCQQIKPLEDEVSWLNGRPIVEVVASHHEYQKLEWHLWFMDFGEFGPWHEVAAPKPKGPLIWKGTTYTERRIATSRHRYWLNKPGRWKVVAKPRPTAAAAQAFPISVTTECPGATFNVQ</sequence>
<evidence type="ECO:0000313" key="3">
    <source>
        <dbReference type="Proteomes" id="UP000011841"/>
    </source>
</evidence>
<feature type="signal peptide" evidence="1">
    <location>
        <begin position="1"/>
        <end position="27"/>
    </location>
</feature>
<name>M4ZFS1_9BRAD</name>
<dbReference type="PATRIC" id="fig|1245469.3.peg.6894"/>
<proteinExistence type="predicted"/>
<dbReference type="eggNOG" id="ENOG503191Y">
    <property type="taxonomic scope" value="Bacteria"/>
</dbReference>
<gene>
    <name evidence="2" type="ORF">S58_67450</name>
</gene>
<keyword evidence="1" id="KW-0732">Signal</keyword>
<protein>
    <submittedName>
        <fullName evidence="2">Uncharacterized protein</fullName>
    </submittedName>
</protein>
<evidence type="ECO:0000313" key="2">
    <source>
        <dbReference type="EMBL" id="BAM92712.1"/>
    </source>
</evidence>
<organism evidence="2 3">
    <name type="scientific">Bradyrhizobium oligotrophicum S58</name>
    <dbReference type="NCBI Taxonomy" id="1245469"/>
    <lineage>
        <taxon>Bacteria</taxon>
        <taxon>Pseudomonadati</taxon>
        <taxon>Pseudomonadota</taxon>
        <taxon>Alphaproteobacteria</taxon>
        <taxon>Hyphomicrobiales</taxon>
        <taxon>Nitrobacteraceae</taxon>
        <taxon>Bradyrhizobium</taxon>
    </lineage>
</organism>
<dbReference type="Proteomes" id="UP000011841">
    <property type="component" value="Chromosome"/>
</dbReference>
<dbReference type="HOGENOM" id="CLU_952095_0_0_5"/>
<evidence type="ECO:0000256" key="1">
    <source>
        <dbReference type="SAM" id="SignalP"/>
    </source>
</evidence>
<dbReference type="AlphaFoldDB" id="M4ZFS1"/>
<dbReference type="EMBL" id="AP012603">
    <property type="protein sequence ID" value="BAM92712.1"/>
    <property type="molecule type" value="Genomic_DNA"/>
</dbReference>
<reference evidence="2 3" key="1">
    <citation type="journal article" date="2013" name="Appl. Environ. Microbiol.">
        <title>Genome analysis suggests that the soil oligotrophic bacterium Agromonas oligotrophica (Bradyrhizobium oligotrophicum) is a nitrogen-fixing symbiont of Aeschynomene indica.</title>
        <authorList>
            <person name="Okubo T."/>
            <person name="Fukushima S."/>
            <person name="Itakura M."/>
            <person name="Oshima K."/>
            <person name="Longtonglang A."/>
            <person name="Teaumroong N."/>
            <person name="Mitsui H."/>
            <person name="Hattori M."/>
            <person name="Hattori R."/>
            <person name="Hattori T."/>
            <person name="Minamisawa K."/>
        </authorList>
    </citation>
    <scope>NUCLEOTIDE SEQUENCE [LARGE SCALE GENOMIC DNA]</scope>
    <source>
        <strain evidence="2 3">S58</strain>
    </source>
</reference>